<dbReference type="Pfam" id="PF04082">
    <property type="entry name" value="Fungal_trans"/>
    <property type="match status" value="1"/>
</dbReference>
<dbReference type="GO" id="GO:0008270">
    <property type="term" value="F:zinc ion binding"/>
    <property type="evidence" value="ECO:0007669"/>
    <property type="project" value="InterPro"/>
</dbReference>
<name>A0A8H4L8U5_9HYPO</name>
<dbReference type="PANTHER" id="PTHR47540">
    <property type="entry name" value="THIAMINE REPRESSIBLE GENES REGULATORY PROTEIN THI5"/>
    <property type="match status" value="1"/>
</dbReference>
<dbReference type="SMART" id="SM00906">
    <property type="entry name" value="Fungal_trans"/>
    <property type="match status" value="1"/>
</dbReference>
<dbReference type="GO" id="GO:0043565">
    <property type="term" value="F:sequence-specific DNA binding"/>
    <property type="evidence" value="ECO:0007669"/>
    <property type="project" value="TreeGrafter"/>
</dbReference>
<dbReference type="Proteomes" id="UP000554235">
    <property type="component" value="Unassembled WGS sequence"/>
</dbReference>
<feature type="compositionally biased region" description="Basic and acidic residues" evidence="6">
    <location>
        <begin position="25"/>
        <end position="38"/>
    </location>
</feature>
<dbReference type="CDD" id="cd12148">
    <property type="entry name" value="fungal_TF_MHR"/>
    <property type="match status" value="1"/>
</dbReference>
<protein>
    <recommendedName>
        <fullName evidence="7">Xylanolytic transcriptional activator regulatory domain-containing protein</fullName>
    </recommendedName>
</protein>
<evidence type="ECO:0000256" key="2">
    <source>
        <dbReference type="ARBA" id="ARBA00023015"/>
    </source>
</evidence>
<keyword evidence="3" id="KW-0238">DNA-binding</keyword>
<comment type="subcellular location">
    <subcellularLocation>
        <location evidence="1">Nucleus</location>
    </subcellularLocation>
</comment>
<evidence type="ECO:0000313" key="8">
    <source>
        <dbReference type="EMBL" id="KAF4465022.1"/>
    </source>
</evidence>
<feature type="domain" description="Xylanolytic transcriptional activator regulatory" evidence="7">
    <location>
        <begin position="267"/>
        <end position="340"/>
    </location>
</feature>
<accession>A0A8H4L8U5</accession>
<comment type="caution">
    <text evidence="8">The sequence shown here is derived from an EMBL/GenBank/DDBJ whole genome shotgun (WGS) entry which is preliminary data.</text>
</comment>
<feature type="region of interest" description="Disordered" evidence="6">
    <location>
        <begin position="1"/>
        <end position="76"/>
    </location>
</feature>
<keyword evidence="4" id="KW-0804">Transcription</keyword>
<dbReference type="EMBL" id="JAADYS010001108">
    <property type="protein sequence ID" value="KAF4465022.1"/>
    <property type="molecule type" value="Genomic_DNA"/>
</dbReference>
<evidence type="ECO:0000313" key="9">
    <source>
        <dbReference type="Proteomes" id="UP000554235"/>
    </source>
</evidence>
<dbReference type="OrthoDB" id="3266505at2759"/>
<evidence type="ECO:0000256" key="4">
    <source>
        <dbReference type="ARBA" id="ARBA00023163"/>
    </source>
</evidence>
<dbReference type="GO" id="GO:0006351">
    <property type="term" value="P:DNA-templated transcription"/>
    <property type="evidence" value="ECO:0007669"/>
    <property type="project" value="InterPro"/>
</dbReference>
<dbReference type="AlphaFoldDB" id="A0A8H4L8U5"/>
<dbReference type="InterPro" id="IPR051711">
    <property type="entry name" value="Stress_Response_Reg"/>
</dbReference>
<organism evidence="8 9">
    <name type="scientific">Fusarium albosuccineum</name>
    <dbReference type="NCBI Taxonomy" id="1237068"/>
    <lineage>
        <taxon>Eukaryota</taxon>
        <taxon>Fungi</taxon>
        <taxon>Dikarya</taxon>
        <taxon>Ascomycota</taxon>
        <taxon>Pezizomycotina</taxon>
        <taxon>Sordariomycetes</taxon>
        <taxon>Hypocreomycetidae</taxon>
        <taxon>Hypocreales</taxon>
        <taxon>Nectriaceae</taxon>
        <taxon>Fusarium</taxon>
        <taxon>Fusarium decemcellulare species complex</taxon>
    </lineage>
</organism>
<sequence>MPTPRNEAGSNTSAIIQANPVLRPRPADTQESSLRHLSDNSSLQPSPVQDDAATREGTSPRDNESPDDATVSNHLVPEQPTFISDYAGRLRYLGHSSTWSFSCQVLQMASQSSGLAASPSASMHVDGEIYGVTPERQISLSSADIADLPSLELSLYYLQSTKFRTHPFYHLFEETQFVQDLHAFYRSPSEFARDHSLWYVHYLVIMAFGKSFVSQQASIGPAGSDLFSRALSLLPDATCLSRDPVKSTEILCCLALYLHCVDHRVAAHSYIGQAVRMAQSHGLHTDMQPADVGDRLAQHCRLLWWTIYGLERKLTSLMGVPNTILDDDITTQVPQVIGNGCHTAALSIHVKISRLLGSIATTVYGSKEKLKDTFLSTIRKVLKGISELTEGLTSFSSQCFGEISRVSAHLNLGYHQCIMLTIRPVLFHLFKQKIESLHGSAEFTLVPSIRELVQVLTDSAVQIANILSQLKKHDLLAKHALHEVSLAALIEVFDAMILAGNLLANSRKSEVEELACSLRDQLDTADEDHDSVMEPALMSQVPDSSLDGNFGLPSPSTTFFDGWNPDDIGSGSRIGELAESLTLEELSDLWTQ</sequence>
<dbReference type="InterPro" id="IPR007219">
    <property type="entry name" value="XnlR_reg_dom"/>
</dbReference>
<keyword evidence="9" id="KW-1185">Reference proteome</keyword>
<reference evidence="8 9" key="1">
    <citation type="submission" date="2020-01" db="EMBL/GenBank/DDBJ databases">
        <title>Identification and distribution of gene clusters putatively required for synthesis of sphingolipid metabolism inhibitors in phylogenetically diverse species of the filamentous fungus Fusarium.</title>
        <authorList>
            <person name="Kim H.-S."/>
            <person name="Busman M."/>
            <person name="Brown D.W."/>
            <person name="Divon H."/>
            <person name="Uhlig S."/>
            <person name="Proctor R.H."/>
        </authorList>
    </citation>
    <scope>NUCLEOTIDE SEQUENCE [LARGE SCALE GENOMIC DNA]</scope>
    <source>
        <strain evidence="8 9">NRRL 20459</strain>
    </source>
</reference>
<proteinExistence type="predicted"/>
<evidence type="ECO:0000256" key="6">
    <source>
        <dbReference type="SAM" id="MobiDB-lite"/>
    </source>
</evidence>
<gene>
    <name evidence="8" type="ORF">FALBO_8147</name>
</gene>
<evidence type="ECO:0000259" key="7">
    <source>
        <dbReference type="SMART" id="SM00906"/>
    </source>
</evidence>
<evidence type="ECO:0000256" key="5">
    <source>
        <dbReference type="ARBA" id="ARBA00023242"/>
    </source>
</evidence>
<evidence type="ECO:0000256" key="1">
    <source>
        <dbReference type="ARBA" id="ARBA00004123"/>
    </source>
</evidence>
<dbReference type="GO" id="GO:0045944">
    <property type="term" value="P:positive regulation of transcription by RNA polymerase II"/>
    <property type="evidence" value="ECO:0007669"/>
    <property type="project" value="TreeGrafter"/>
</dbReference>
<keyword evidence="2" id="KW-0805">Transcription regulation</keyword>
<keyword evidence="5" id="KW-0539">Nucleus</keyword>
<dbReference type="PANTHER" id="PTHR47540:SF6">
    <property type="entry name" value="ZN(II)2CYS6 TRANSCRIPTION FACTOR (EUROFUNG)"/>
    <property type="match status" value="1"/>
</dbReference>
<evidence type="ECO:0000256" key="3">
    <source>
        <dbReference type="ARBA" id="ARBA00023125"/>
    </source>
</evidence>
<dbReference type="GO" id="GO:0005634">
    <property type="term" value="C:nucleus"/>
    <property type="evidence" value="ECO:0007669"/>
    <property type="project" value="UniProtKB-SubCell"/>
</dbReference>
<feature type="compositionally biased region" description="Basic and acidic residues" evidence="6">
    <location>
        <begin position="52"/>
        <end position="64"/>
    </location>
</feature>